<dbReference type="eggNOG" id="ENOG50323QF">
    <property type="taxonomic scope" value="Bacteria"/>
</dbReference>
<evidence type="ECO:0000313" key="3">
    <source>
        <dbReference type="Proteomes" id="UP000006919"/>
    </source>
</evidence>
<protein>
    <submittedName>
        <fullName evidence="2">Uncharacterized protein</fullName>
    </submittedName>
</protein>
<name>E6UE14_RUMA7</name>
<feature type="transmembrane region" description="Helical" evidence="1">
    <location>
        <begin position="145"/>
        <end position="166"/>
    </location>
</feature>
<gene>
    <name evidence="2" type="ordered locus">Rumal_2399</name>
</gene>
<keyword evidence="1" id="KW-0812">Transmembrane</keyword>
<dbReference type="KEGG" id="ral:Rumal_2399"/>
<feature type="transmembrane region" description="Helical" evidence="1">
    <location>
        <begin position="20"/>
        <end position="41"/>
    </location>
</feature>
<dbReference type="HOGENOM" id="CLU_1359576_0_0_9"/>
<sequence>MGSENFDWLRFVVVYTAARLGLLLALVVFGAFAGSVLFPALATFLPYSMIGVKNFLTQPDVKSAIGTLMICLFLVWVFFDDGRKHTAYEEWSLATILGVLILVGMLYFIPAIFRDSFNAEGKGDIFYKVLYYPAGWVIKMLDDNYLVGVMGSILVMLGTAFAAYVMSYKLYVKKHPVLLASGSRRMMQTVSDDADITDDES</sequence>
<proteinExistence type="predicted"/>
<feature type="transmembrane region" description="Helical" evidence="1">
    <location>
        <begin position="91"/>
        <end position="113"/>
    </location>
</feature>
<keyword evidence="1" id="KW-1133">Transmembrane helix</keyword>
<evidence type="ECO:0000313" key="2">
    <source>
        <dbReference type="EMBL" id="ADU22879.1"/>
    </source>
</evidence>
<dbReference type="EMBL" id="CP002403">
    <property type="protein sequence ID" value="ADU22879.1"/>
    <property type="molecule type" value="Genomic_DNA"/>
</dbReference>
<dbReference type="Proteomes" id="UP000006919">
    <property type="component" value="Chromosome"/>
</dbReference>
<accession>E6UE14</accession>
<evidence type="ECO:0000256" key="1">
    <source>
        <dbReference type="SAM" id="Phobius"/>
    </source>
</evidence>
<dbReference type="AlphaFoldDB" id="E6UE14"/>
<reference evidence="2 3" key="1">
    <citation type="journal article" date="2011" name="J. Bacteriol.">
        <title>Complete genome of the cellulolytic ruminal bacterium Ruminococcus albus 7.</title>
        <authorList>
            <person name="Suen G."/>
            <person name="Stevenson D.M."/>
            <person name="Bruce D.C."/>
            <person name="Chertkov O."/>
            <person name="Copeland A."/>
            <person name="Cheng J.F."/>
            <person name="Detter C."/>
            <person name="Detter J.C."/>
            <person name="Goodwin L.A."/>
            <person name="Han C.S."/>
            <person name="Hauser L.J."/>
            <person name="Ivanova N.N."/>
            <person name="Kyrpides N.C."/>
            <person name="Land M.L."/>
            <person name="Lapidus A."/>
            <person name="Lucas S."/>
            <person name="Ovchinnikova G."/>
            <person name="Pitluck S."/>
            <person name="Tapia R."/>
            <person name="Woyke T."/>
            <person name="Boyum J."/>
            <person name="Mead D."/>
            <person name="Weimer P.J."/>
        </authorList>
    </citation>
    <scope>NUCLEOTIDE SEQUENCE [LARGE SCALE GENOMIC DNA]</scope>
    <source>
        <strain evidence="3">ATCC 27210 / DSM 20455 / JCM 14654 / NCDO 2250 / 7</strain>
    </source>
</reference>
<dbReference type="RefSeq" id="WP_013499014.1">
    <property type="nucleotide sequence ID" value="NZ_JHYT01000001.1"/>
</dbReference>
<feature type="transmembrane region" description="Helical" evidence="1">
    <location>
        <begin position="61"/>
        <end position="79"/>
    </location>
</feature>
<dbReference type="STRING" id="697329.Rumal_2399"/>
<keyword evidence="1" id="KW-0472">Membrane</keyword>
<organism evidence="2 3">
    <name type="scientific">Ruminococcus albus (strain ATCC 27210 / DSM 20455 / JCM 14654 / NCDO 2250 / 7)</name>
    <dbReference type="NCBI Taxonomy" id="697329"/>
    <lineage>
        <taxon>Bacteria</taxon>
        <taxon>Bacillati</taxon>
        <taxon>Bacillota</taxon>
        <taxon>Clostridia</taxon>
        <taxon>Eubacteriales</taxon>
        <taxon>Oscillospiraceae</taxon>
        <taxon>Ruminococcus</taxon>
    </lineage>
</organism>